<dbReference type="Pfam" id="PF12804">
    <property type="entry name" value="NTP_transf_3"/>
    <property type="match status" value="1"/>
</dbReference>
<dbReference type="PANTHER" id="PTHR43777:SF1">
    <property type="entry name" value="MOLYBDENUM COFACTOR CYTIDYLYLTRANSFERASE"/>
    <property type="match status" value="1"/>
</dbReference>
<dbReference type="Gene3D" id="3.90.550.10">
    <property type="entry name" value="Spore Coat Polysaccharide Biosynthesis Protein SpsA, Chain A"/>
    <property type="match status" value="1"/>
</dbReference>
<accession>A0A918F9E2</accession>
<dbReference type="InterPro" id="IPR025877">
    <property type="entry name" value="MobA-like_NTP_Trfase"/>
</dbReference>
<comment type="caution">
    <text evidence="2">The sequence shown here is derived from an EMBL/GenBank/DDBJ whole genome shotgun (WGS) entry which is preliminary data.</text>
</comment>
<dbReference type="EMBL" id="BMQL01000027">
    <property type="protein sequence ID" value="GGR21651.1"/>
    <property type="molecule type" value="Genomic_DNA"/>
</dbReference>
<dbReference type="PANTHER" id="PTHR43777">
    <property type="entry name" value="MOLYBDENUM COFACTOR CYTIDYLYLTRANSFERASE"/>
    <property type="match status" value="1"/>
</dbReference>
<protein>
    <recommendedName>
        <fullName evidence="1">MobA-like NTP transferase domain-containing protein</fullName>
    </recommendedName>
</protein>
<name>A0A918F9E2_9DEIO</name>
<organism evidence="2 3">
    <name type="scientific">Deinococcus ruber</name>
    <dbReference type="NCBI Taxonomy" id="1848197"/>
    <lineage>
        <taxon>Bacteria</taxon>
        <taxon>Thermotogati</taxon>
        <taxon>Deinococcota</taxon>
        <taxon>Deinococci</taxon>
        <taxon>Deinococcales</taxon>
        <taxon>Deinococcaceae</taxon>
        <taxon>Deinococcus</taxon>
    </lineage>
</organism>
<dbReference type="AlphaFoldDB" id="A0A918F9E2"/>
<reference evidence="2" key="2">
    <citation type="submission" date="2020-09" db="EMBL/GenBank/DDBJ databases">
        <authorList>
            <person name="Sun Q."/>
            <person name="Ohkuma M."/>
        </authorList>
    </citation>
    <scope>NUCLEOTIDE SEQUENCE</scope>
    <source>
        <strain evidence="2">JCM 31311</strain>
    </source>
</reference>
<evidence type="ECO:0000313" key="2">
    <source>
        <dbReference type="EMBL" id="GGR21651.1"/>
    </source>
</evidence>
<dbReference type="CDD" id="cd04182">
    <property type="entry name" value="GT_2_like_f"/>
    <property type="match status" value="1"/>
</dbReference>
<sequence length="211" mass="22719">MPSPSVSGVLLAAGSSRRLGQPKQLLMLAGQPLVRRSTRALLDARPSGGVLVVVPPGPLGQQVRSALDGLDVRFAECPAPELGISESFRAALAALPPDTDAAYFALADMPLVSAAMHRQLLDVYEHTHAPLVLARFGPEGVRAPPHLFRADLFAHFDQQGDHGPRHLIREYADQTQWVELPGWALRDLDTPEDVAGMEAAIKDTLGDESEE</sequence>
<dbReference type="SUPFAM" id="SSF53448">
    <property type="entry name" value="Nucleotide-diphospho-sugar transferases"/>
    <property type="match status" value="1"/>
</dbReference>
<proteinExistence type="predicted"/>
<dbReference type="Proteomes" id="UP000603865">
    <property type="component" value="Unassembled WGS sequence"/>
</dbReference>
<gene>
    <name evidence="2" type="ORF">GCM10008957_37390</name>
</gene>
<keyword evidence="3" id="KW-1185">Reference proteome</keyword>
<evidence type="ECO:0000259" key="1">
    <source>
        <dbReference type="Pfam" id="PF12804"/>
    </source>
</evidence>
<feature type="domain" description="MobA-like NTP transferase" evidence="1">
    <location>
        <begin position="8"/>
        <end position="171"/>
    </location>
</feature>
<evidence type="ECO:0000313" key="3">
    <source>
        <dbReference type="Proteomes" id="UP000603865"/>
    </source>
</evidence>
<dbReference type="InterPro" id="IPR029044">
    <property type="entry name" value="Nucleotide-diphossugar_trans"/>
</dbReference>
<dbReference type="RefSeq" id="WP_189092027.1">
    <property type="nucleotide sequence ID" value="NZ_BMQL01000027.1"/>
</dbReference>
<reference evidence="2" key="1">
    <citation type="journal article" date="2014" name="Int. J. Syst. Evol. Microbiol.">
        <title>Complete genome sequence of Corynebacterium casei LMG S-19264T (=DSM 44701T), isolated from a smear-ripened cheese.</title>
        <authorList>
            <consortium name="US DOE Joint Genome Institute (JGI-PGF)"/>
            <person name="Walter F."/>
            <person name="Albersmeier A."/>
            <person name="Kalinowski J."/>
            <person name="Ruckert C."/>
        </authorList>
    </citation>
    <scope>NUCLEOTIDE SEQUENCE</scope>
    <source>
        <strain evidence="2">JCM 31311</strain>
    </source>
</reference>
<dbReference type="GO" id="GO:0016779">
    <property type="term" value="F:nucleotidyltransferase activity"/>
    <property type="evidence" value="ECO:0007669"/>
    <property type="project" value="UniProtKB-ARBA"/>
</dbReference>